<dbReference type="InterPro" id="IPR051316">
    <property type="entry name" value="Zinc-reg_GTPase_activator"/>
</dbReference>
<dbReference type="SUPFAM" id="SSF52540">
    <property type="entry name" value="P-loop containing nucleoside triphosphate hydrolases"/>
    <property type="match status" value="1"/>
</dbReference>
<dbReference type="Gene3D" id="3.30.1220.10">
    <property type="entry name" value="CobW-like, C-terminal domain"/>
    <property type="match status" value="1"/>
</dbReference>
<dbReference type="InterPro" id="IPR036627">
    <property type="entry name" value="CobW-likC_sf"/>
</dbReference>
<evidence type="ECO:0000259" key="1">
    <source>
        <dbReference type="Pfam" id="PF02492"/>
    </source>
</evidence>
<dbReference type="GO" id="GO:0005737">
    <property type="term" value="C:cytoplasm"/>
    <property type="evidence" value="ECO:0007669"/>
    <property type="project" value="TreeGrafter"/>
</dbReference>
<dbReference type="EMBL" id="CP056066">
    <property type="protein sequence ID" value="UKJ88713.2"/>
    <property type="molecule type" value="Genomic_DNA"/>
</dbReference>
<accession>A0A976M6Q5</accession>
<dbReference type="PANTHER" id="PTHR13748:SF31">
    <property type="entry name" value="ZINC-REGULATED GTPASE METALLOPROTEIN ACTIVATOR 1A-RELATED"/>
    <property type="match status" value="1"/>
</dbReference>
<dbReference type="PANTHER" id="PTHR13748">
    <property type="entry name" value="COBW-RELATED"/>
    <property type="match status" value="1"/>
</dbReference>
<protein>
    <submittedName>
        <fullName evidence="2">Cobalamin synthesis protein</fullName>
    </submittedName>
</protein>
<name>A0A976M6Q5_THEOR</name>
<organism evidence="2 3">
    <name type="scientific">Theileria orientalis</name>
    <dbReference type="NCBI Taxonomy" id="68886"/>
    <lineage>
        <taxon>Eukaryota</taxon>
        <taxon>Sar</taxon>
        <taxon>Alveolata</taxon>
        <taxon>Apicomplexa</taxon>
        <taxon>Aconoidasida</taxon>
        <taxon>Piroplasmida</taxon>
        <taxon>Theileriidae</taxon>
        <taxon>Theileria</taxon>
    </lineage>
</organism>
<dbReference type="Gene3D" id="3.40.50.300">
    <property type="entry name" value="P-loop containing nucleotide triphosphate hydrolases"/>
    <property type="match status" value="1"/>
</dbReference>
<proteinExistence type="predicted"/>
<evidence type="ECO:0000313" key="2">
    <source>
        <dbReference type="EMBL" id="UKJ88713.2"/>
    </source>
</evidence>
<evidence type="ECO:0000313" key="3">
    <source>
        <dbReference type="Proteomes" id="UP000244803"/>
    </source>
</evidence>
<dbReference type="AlphaFoldDB" id="A0A976M6Q5"/>
<gene>
    <name evidence="2" type="ORF">MACJ_001957</name>
</gene>
<dbReference type="InterPro" id="IPR027417">
    <property type="entry name" value="P-loop_NTPase"/>
</dbReference>
<dbReference type="InterPro" id="IPR003495">
    <property type="entry name" value="CobW/HypB/UreG_nucleotide-bd"/>
</dbReference>
<sequence>MEKIPVTIITGFLGTGKTTLIKRICTEVMTRRIGVIQNEFSEVMGVEKPLLLKSGASVYELPNGCLCCSSKSELVSALDSFLDLSDRIDWIIIESSGTSDPLSLTGNLWVDDNLDSRLKLDGVVSITDANTLNLFLNKKECKANPQNNINSSVNPNNEYYYTTNNTSDYGFENDFQVLFETFSKQLSVADLIVVNKTDINPLTNDLREYLLRINNCKVVESVKCDFDLKHLFDLGTFESKKLLTLESEPYTCHSDHHESSLKSLSIRSKLVYSLKYINDTVSSLLWDRNDVYRCKALFKALRDCSVTDVVDGTEHTYELQGIGKFYEINRIDVEVDENIFLFIGNHLKPDYLKKLICLD</sequence>
<dbReference type="CDD" id="cd03112">
    <property type="entry name" value="CobW-like"/>
    <property type="match status" value="1"/>
</dbReference>
<feature type="domain" description="CobW/HypB/UreG nucleotide-binding" evidence="1">
    <location>
        <begin position="5"/>
        <end position="212"/>
    </location>
</feature>
<dbReference type="Pfam" id="PF02492">
    <property type="entry name" value="cobW"/>
    <property type="match status" value="1"/>
</dbReference>
<dbReference type="Proteomes" id="UP000244803">
    <property type="component" value="Chromosome 3"/>
</dbReference>
<dbReference type="OrthoDB" id="258627at2759"/>
<reference evidence="2" key="1">
    <citation type="submission" date="2022-07" db="EMBL/GenBank/DDBJ databases">
        <title>Evaluation of T. orientalis genome assembly methods using nanopore sequencing and analysis of variation between genomes.</title>
        <authorList>
            <person name="Yam J."/>
            <person name="Micallef M.L."/>
            <person name="Liu M."/>
            <person name="Djordjevic S.P."/>
            <person name="Bogema D.R."/>
            <person name="Jenkins C."/>
        </authorList>
    </citation>
    <scope>NUCLEOTIDE SEQUENCE</scope>
    <source>
        <strain evidence="2">Fish Creek</strain>
    </source>
</reference>